<dbReference type="KEGG" id="teq:TEQUI_1457"/>
<dbReference type="CDD" id="cd03789">
    <property type="entry name" value="GT9_LPS_heptosyltransferase"/>
    <property type="match status" value="1"/>
</dbReference>
<proteinExistence type="predicted"/>
<keyword evidence="1 3" id="KW-0328">Glycosyltransferase</keyword>
<accession>A0A654KIU4</accession>
<keyword evidence="2 3" id="KW-0808">Transferase</keyword>
<dbReference type="GO" id="GO:0009244">
    <property type="term" value="P:lipopolysaccharide core region biosynthetic process"/>
    <property type="evidence" value="ECO:0007669"/>
    <property type="project" value="TreeGrafter"/>
</dbReference>
<dbReference type="EMBL" id="CP002456">
    <property type="protein sequence ID" value="ADU92371.1"/>
    <property type="molecule type" value="Genomic_DNA"/>
</dbReference>
<dbReference type="InterPro" id="IPR002201">
    <property type="entry name" value="Glyco_trans_9"/>
</dbReference>
<evidence type="ECO:0000256" key="1">
    <source>
        <dbReference type="ARBA" id="ARBA00022676"/>
    </source>
</evidence>
<dbReference type="Gene3D" id="3.40.50.2000">
    <property type="entry name" value="Glycogen Phosphorylase B"/>
    <property type="match status" value="2"/>
</dbReference>
<dbReference type="AlphaFoldDB" id="A0A654KIU4"/>
<dbReference type="PANTHER" id="PTHR30160">
    <property type="entry name" value="TETRAACYLDISACCHARIDE 4'-KINASE-RELATED"/>
    <property type="match status" value="1"/>
</dbReference>
<dbReference type="InterPro" id="IPR051199">
    <property type="entry name" value="LPS_LOS_Heptosyltrfase"/>
</dbReference>
<dbReference type="Pfam" id="PF01075">
    <property type="entry name" value="Glyco_transf_9"/>
    <property type="match status" value="1"/>
</dbReference>
<dbReference type="EC" id="2.4.1.-" evidence="3"/>
<organism evidence="3 4">
    <name type="scientific">Taylorella equigenitalis (strain MCE9)</name>
    <dbReference type="NCBI Taxonomy" id="937774"/>
    <lineage>
        <taxon>Bacteria</taxon>
        <taxon>Pseudomonadati</taxon>
        <taxon>Pseudomonadota</taxon>
        <taxon>Betaproteobacteria</taxon>
        <taxon>Burkholderiales</taxon>
        <taxon>Alcaligenaceae</taxon>
        <taxon>Taylorella</taxon>
    </lineage>
</organism>
<evidence type="ECO:0000313" key="4">
    <source>
        <dbReference type="Proteomes" id="UP000007472"/>
    </source>
</evidence>
<sequence length="348" mass="39469">MNLLVIRNDKIGDFALIWPALKLLKSSLSNLRITALVSDYVAPLASICPYIDEVIVDISLDGRHINPKVTPEQSKKFYKILKAHKFDSSICFYSTWHNTKLVNKLKIPHRFAPATKLFQIFHNHRLRQKRSYNLKPEYEYNLDLARYFLGCVGVSDIQNIEPPYLVLQKNYKEIVLERLGLNSEKPWIFVHVTTGGTAGTLPPSHIAKLIQNILSDFDVQLVLTTGPNEGFKAADVVTYLDKKYLDKVFIYESNYGLVDFVHIISTTSVFIAGSTGPLHIAGLLNIPNIGFFPNFKSSNALRWTVCSSEPNRLSISLSSEQGNDFSKLNIDESYIEIQKFIAHHLILN</sequence>
<dbReference type="PANTHER" id="PTHR30160:SF15">
    <property type="entry name" value="GLYCOSYLTRANSFERASE HI_0523-RELATED"/>
    <property type="match status" value="1"/>
</dbReference>
<gene>
    <name evidence="3" type="ordered locus">TEQUI_1457</name>
</gene>
<reference evidence="3 4" key="1">
    <citation type="journal article" date="2011" name="J. Bacteriol.">
        <title>Genome sequence of Taylorella equigenitalis MCE9, the causative agent of contagious equine metritis.</title>
        <authorList>
            <person name="Hebert L."/>
            <person name="Moumen B."/>
            <person name="Duquesne F."/>
            <person name="Breuil M.F."/>
            <person name="Laugier C."/>
            <person name="Batto J.M."/>
            <person name="Renault P."/>
            <person name="Petry S."/>
        </authorList>
    </citation>
    <scope>NUCLEOTIDE SEQUENCE [LARGE SCALE GENOMIC DNA]</scope>
    <source>
        <strain evidence="3 4">MCE9</strain>
    </source>
</reference>
<dbReference type="GO" id="GO:0005829">
    <property type="term" value="C:cytosol"/>
    <property type="evidence" value="ECO:0007669"/>
    <property type="project" value="TreeGrafter"/>
</dbReference>
<evidence type="ECO:0000313" key="3">
    <source>
        <dbReference type="EMBL" id="ADU92371.1"/>
    </source>
</evidence>
<protein>
    <submittedName>
        <fullName evidence="3">ADP-heptose--lipooligosaccharide heptosyltransferase II</fullName>
        <ecNumber evidence="3">2.4.1.-</ecNumber>
    </submittedName>
</protein>
<dbReference type="Proteomes" id="UP000007472">
    <property type="component" value="Chromosome"/>
</dbReference>
<evidence type="ECO:0000256" key="2">
    <source>
        <dbReference type="ARBA" id="ARBA00022679"/>
    </source>
</evidence>
<name>A0A654KIU4_TAYEM</name>
<dbReference type="GO" id="GO:0008713">
    <property type="term" value="F:ADP-heptose-lipopolysaccharide heptosyltransferase activity"/>
    <property type="evidence" value="ECO:0007669"/>
    <property type="project" value="TreeGrafter"/>
</dbReference>
<dbReference type="SUPFAM" id="SSF53756">
    <property type="entry name" value="UDP-Glycosyltransferase/glycogen phosphorylase"/>
    <property type="match status" value="1"/>
</dbReference>